<dbReference type="Proteomes" id="UP000567293">
    <property type="component" value="Unassembled WGS sequence"/>
</dbReference>
<gene>
    <name evidence="1" type="ORF">HRJ53_14260</name>
</gene>
<proteinExistence type="predicted"/>
<dbReference type="EMBL" id="JACDQQ010001372">
    <property type="protein sequence ID" value="MBA0086147.1"/>
    <property type="molecule type" value="Genomic_DNA"/>
</dbReference>
<accession>A0A7V8SXY4</accession>
<protein>
    <recommendedName>
        <fullName evidence="3">N4-gp56 family major capsid protein</fullName>
    </recommendedName>
</protein>
<evidence type="ECO:0008006" key="3">
    <source>
        <dbReference type="Google" id="ProtNLM"/>
    </source>
</evidence>
<evidence type="ECO:0000313" key="1">
    <source>
        <dbReference type="EMBL" id="MBA0086147.1"/>
    </source>
</evidence>
<evidence type="ECO:0000313" key="2">
    <source>
        <dbReference type="Proteomes" id="UP000567293"/>
    </source>
</evidence>
<reference evidence="1" key="1">
    <citation type="submission" date="2020-06" db="EMBL/GenBank/DDBJ databases">
        <title>Legume-microbial interactions unlock mineral nutrients during tropical forest succession.</title>
        <authorList>
            <person name="Epihov D.Z."/>
        </authorList>
    </citation>
    <scope>NUCLEOTIDE SEQUENCE [LARGE SCALE GENOMIC DNA]</scope>
    <source>
        <strain evidence="1">Pan2503</strain>
    </source>
</reference>
<dbReference type="SUPFAM" id="SSF56563">
    <property type="entry name" value="Major capsid protein gp5"/>
    <property type="match status" value="1"/>
</dbReference>
<organism evidence="1 2">
    <name type="scientific">Candidatus Acidiferrum panamense</name>
    <dbReference type="NCBI Taxonomy" id="2741543"/>
    <lineage>
        <taxon>Bacteria</taxon>
        <taxon>Pseudomonadati</taxon>
        <taxon>Acidobacteriota</taxon>
        <taxon>Terriglobia</taxon>
        <taxon>Candidatus Acidiferrales</taxon>
        <taxon>Candidatus Acidiferrum</taxon>
    </lineage>
</organism>
<keyword evidence="2" id="KW-1185">Reference proteome</keyword>
<name>A0A7V8SXY4_9BACT</name>
<sequence>MAGQVWAVSSLGGYLYSRQLSNVLRMAVQPLVKFRQFSDVRDASQQGRKKGDTFTWDVFSDVATAGGVLIETNTMPETNFTITQGTLTITEAGNSVPFSGKLDNLSKFPVIELIQKVLKNDAVKTFDRLSWTQFNQTLLRVVPSGGSSATGALALTTNGTATGTNNDPYNNTYAKTLVDTMKERNIPAYIGDDYYAIAWPTTLRAFKNNLETIHQYSDTGFKLVMNGEIGRYENVRYIEQTNIAKGIGTTGIATSAGGDMVAWTNAKSDWIFFFGNDTVAEAIAVPEEMRGKIPTDYGRSKGVAWYYLGGFGIVHTLVSNVRIVKWDSAS</sequence>
<comment type="caution">
    <text evidence="1">The sequence shown here is derived from an EMBL/GenBank/DDBJ whole genome shotgun (WGS) entry which is preliminary data.</text>
</comment>
<dbReference type="AlphaFoldDB" id="A0A7V8SXY4"/>